<evidence type="ECO:0000259" key="12">
    <source>
        <dbReference type="Pfam" id="PF00294"/>
    </source>
</evidence>
<dbReference type="InterPro" id="IPR001805">
    <property type="entry name" value="Adenokinase"/>
</dbReference>
<dbReference type="GO" id="GO:0006166">
    <property type="term" value="P:purine ribonucleoside salvage"/>
    <property type="evidence" value="ECO:0007669"/>
    <property type="project" value="UniProtKB-KW"/>
</dbReference>
<evidence type="ECO:0000313" key="13">
    <source>
        <dbReference type="EMBL" id="KFG26946.1"/>
    </source>
</evidence>
<name>A0A086J478_NEMA1</name>
<dbReference type="EMBL" id="AKIJ01000001">
    <property type="protein sequence ID" value="KFG26946.1"/>
    <property type="molecule type" value="Genomic_DNA"/>
</dbReference>
<dbReference type="PANTHER" id="PTHR45769">
    <property type="entry name" value="ADENOSINE KINASE"/>
    <property type="match status" value="1"/>
</dbReference>
<feature type="active site" description="Proton acceptor" evidence="10">
    <location>
        <position position="285"/>
    </location>
</feature>
<evidence type="ECO:0000313" key="14">
    <source>
        <dbReference type="Proteomes" id="UP000054524"/>
    </source>
</evidence>
<keyword evidence="11" id="KW-0460">Magnesium</keyword>
<evidence type="ECO:0000256" key="4">
    <source>
        <dbReference type="ARBA" id="ARBA00012119"/>
    </source>
</evidence>
<dbReference type="GO" id="GO:0044209">
    <property type="term" value="P:AMP salvage"/>
    <property type="evidence" value="ECO:0007669"/>
    <property type="project" value="UniProtKB-UniRule"/>
</dbReference>
<dbReference type="GO" id="GO:0004001">
    <property type="term" value="F:adenosine kinase activity"/>
    <property type="evidence" value="ECO:0007669"/>
    <property type="project" value="UniProtKB-UniRule"/>
</dbReference>
<evidence type="ECO:0000256" key="5">
    <source>
        <dbReference type="ARBA" id="ARBA00022679"/>
    </source>
</evidence>
<evidence type="ECO:0000256" key="3">
    <source>
        <dbReference type="ARBA" id="ARBA00010688"/>
    </source>
</evidence>
<dbReference type="RefSeq" id="XP_052905501.1">
    <property type="nucleotide sequence ID" value="XM_053047676.1"/>
</dbReference>
<keyword evidence="14" id="KW-1185">Reference proteome</keyword>
<dbReference type="Pfam" id="PF00294">
    <property type="entry name" value="PfkB"/>
    <property type="match status" value="1"/>
</dbReference>
<comment type="cofactor">
    <cofactor evidence="1 11">
        <name>Mg(2+)</name>
        <dbReference type="ChEBI" id="CHEBI:18420"/>
    </cofactor>
</comment>
<evidence type="ECO:0000256" key="2">
    <source>
        <dbReference type="ARBA" id="ARBA00004801"/>
    </source>
</evidence>
<dbReference type="SUPFAM" id="SSF53613">
    <property type="entry name" value="Ribokinase-like"/>
    <property type="match status" value="1"/>
</dbReference>
<evidence type="ECO:0000256" key="8">
    <source>
        <dbReference type="ARBA" id="ARBA00022777"/>
    </source>
</evidence>
<dbReference type="GO" id="GO:0005524">
    <property type="term" value="F:ATP binding"/>
    <property type="evidence" value="ECO:0007669"/>
    <property type="project" value="UniProtKB-UniRule"/>
</dbReference>
<feature type="domain" description="Carbohydrate kinase PfkB" evidence="12">
    <location>
        <begin position="56"/>
        <end position="294"/>
    </location>
</feature>
<gene>
    <name evidence="13" type="ORF">NESG_00015</name>
</gene>
<protein>
    <recommendedName>
        <fullName evidence="4 11">Adenosine kinase</fullName>
        <shortName evidence="11">AK</shortName>
        <ecNumber evidence="4 11">2.7.1.20</ecNumber>
    </recommendedName>
    <alternativeName>
        <fullName evidence="11">Adenosine 5'-phosphotransferase</fullName>
    </alternativeName>
</protein>
<comment type="caution">
    <text evidence="13">The sequence shown here is derived from an EMBL/GenBank/DDBJ whole genome shotgun (WGS) entry which is preliminary data.</text>
</comment>
<comment type="similarity">
    <text evidence="3 11">Belongs to the carbohydrate kinase PfkB family.</text>
</comment>
<evidence type="ECO:0000256" key="7">
    <source>
        <dbReference type="ARBA" id="ARBA00022741"/>
    </source>
</evidence>
<keyword evidence="7 11" id="KW-0547">Nucleotide-binding</keyword>
<keyword evidence="8 11" id="KW-0418">Kinase</keyword>
<reference evidence="13 14" key="1">
    <citation type="journal article" date="2014" name="Genome Announc.">
        <title>Genome Sequence of the Microsporidian Species Nematocida sp1 Strain ERTm6 (ATCC PRA-372).</title>
        <authorList>
            <person name="Bakowski M.A."/>
            <person name="Priest M."/>
            <person name="Young S."/>
            <person name="Cuomo C.A."/>
            <person name="Troemel E.R."/>
        </authorList>
    </citation>
    <scope>NUCLEOTIDE SEQUENCE [LARGE SCALE GENOMIC DNA]</scope>
    <source>
        <strain evidence="13 14">ERTm6</strain>
    </source>
</reference>
<organism evidence="13 14">
    <name type="scientific">Nematocida ausubeli (strain ATCC PRA-371 / ERTm2)</name>
    <name type="common">Nematode killer fungus</name>
    <dbReference type="NCBI Taxonomy" id="1913371"/>
    <lineage>
        <taxon>Eukaryota</taxon>
        <taxon>Fungi</taxon>
        <taxon>Fungi incertae sedis</taxon>
        <taxon>Microsporidia</taxon>
        <taxon>Nematocida</taxon>
    </lineage>
</organism>
<dbReference type="HOGENOM" id="CLU_850183_0_0_1"/>
<dbReference type="InterPro" id="IPR029056">
    <property type="entry name" value="Ribokinase-like"/>
</dbReference>
<proteinExistence type="inferred from homology"/>
<dbReference type="GO" id="GO:0005829">
    <property type="term" value="C:cytosol"/>
    <property type="evidence" value="ECO:0007669"/>
    <property type="project" value="TreeGrafter"/>
</dbReference>
<dbReference type="AlphaFoldDB" id="A0A086J478"/>
<sequence length="327" mass="36547">MHSLKTCVAIYPPMLDLFVKIPENVLIENGVALDEIVAYSEEKHSKLHTHIMKIVASNVNAFDSRAGGATFNTQKILSARMECYFFGVIGDDIYGEMIVSKMQNTQVKIQLDKSKEFKTPWAYVFINGDKRANIAFQESKLCYSKDALDSIKSQVNRNTVFYFVSFMCMLPNIVKDAMELYKDKETIGFCSVVNLSSKEIVCKFRTDIINIIKVSDFIIGNRLEYYALAEVDTEESLIKWLEGLNVAYAITDGADEVIGKTPNGPLRRISPRTVSEEAFTNGAGDSFAAGFIGAMKDKEYKNITDILPLLQSGVDASYNHITSHKSG</sequence>
<comment type="pathway">
    <text evidence="2 11">Purine metabolism; AMP biosynthesis via salvage pathway; AMP from adenosine: step 1/1.</text>
</comment>
<accession>A0A086J478</accession>
<keyword evidence="9 11" id="KW-0067">ATP-binding</keyword>
<keyword evidence="6 11" id="KW-0660">Purine salvage</keyword>
<dbReference type="GO" id="GO:0006144">
    <property type="term" value="P:purine nucleobase metabolic process"/>
    <property type="evidence" value="ECO:0007669"/>
    <property type="project" value="TreeGrafter"/>
</dbReference>
<dbReference type="GeneID" id="77674988"/>
<evidence type="ECO:0000256" key="6">
    <source>
        <dbReference type="ARBA" id="ARBA00022726"/>
    </source>
</evidence>
<dbReference type="PANTHER" id="PTHR45769:SF3">
    <property type="entry name" value="ADENOSINE KINASE"/>
    <property type="match status" value="1"/>
</dbReference>
<dbReference type="EC" id="2.7.1.20" evidence="4 11"/>
<dbReference type="Gene3D" id="3.30.1110.10">
    <property type="match status" value="1"/>
</dbReference>
<keyword evidence="5 11" id="KW-0808">Transferase</keyword>
<dbReference type="GO" id="GO:0005634">
    <property type="term" value="C:nucleus"/>
    <property type="evidence" value="ECO:0007669"/>
    <property type="project" value="TreeGrafter"/>
</dbReference>
<comment type="function">
    <text evidence="11">ATP dependent phosphorylation of adenosine and other related nucleoside analogs to monophosphate derivatives.</text>
</comment>
<dbReference type="Proteomes" id="UP000054524">
    <property type="component" value="Unassembled WGS sequence"/>
</dbReference>
<evidence type="ECO:0000256" key="11">
    <source>
        <dbReference type="RuleBase" id="RU368116"/>
    </source>
</evidence>
<evidence type="ECO:0000256" key="10">
    <source>
        <dbReference type="PIRSR" id="PIRSR601805-1"/>
    </source>
</evidence>
<comment type="catalytic activity">
    <reaction evidence="11">
        <text>adenosine + ATP = AMP + ADP + H(+)</text>
        <dbReference type="Rhea" id="RHEA:20824"/>
        <dbReference type="ChEBI" id="CHEBI:15378"/>
        <dbReference type="ChEBI" id="CHEBI:16335"/>
        <dbReference type="ChEBI" id="CHEBI:30616"/>
        <dbReference type="ChEBI" id="CHEBI:456215"/>
        <dbReference type="ChEBI" id="CHEBI:456216"/>
        <dbReference type="EC" id="2.7.1.20"/>
    </reaction>
</comment>
<evidence type="ECO:0000256" key="9">
    <source>
        <dbReference type="ARBA" id="ARBA00022840"/>
    </source>
</evidence>
<evidence type="ECO:0000256" key="1">
    <source>
        <dbReference type="ARBA" id="ARBA00001946"/>
    </source>
</evidence>
<dbReference type="UniPathway" id="UPA00588">
    <property type="reaction ID" value="UER00659"/>
</dbReference>
<dbReference type="InterPro" id="IPR011611">
    <property type="entry name" value="PfkB_dom"/>
</dbReference>
<dbReference type="Gene3D" id="3.40.1190.20">
    <property type="match status" value="1"/>
</dbReference>